<evidence type="ECO:0000256" key="2">
    <source>
        <dbReference type="ARBA" id="ARBA00022723"/>
    </source>
</evidence>
<dbReference type="PANTHER" id="PTHR31001:SF87">
    <property type="entry name" value="COL-21"/>
    <property type="match status" value="1"/>
</dbReference>
<evidence type="ECO:0000256" key="4">
    <source>
        <dbReference type="SAM" id="MobiDB-lite"/>
    </source>
</evidence>
<dbReference type="GO" id="GO:0008270">
    <property type="term" value="F:zinc ion binding"/>
    <property type="evidence" value="ECO:0007669"/>
    <property type="project" value="InterPro"/>
</dbReference>
<dbReference type="InterPro" id="IPR050613">
    <property type="entry name" value="Sec_Metabolite_Reg"/>
</dbReference>
<dbReference type="PROSITE" id="PS00463">
    <property type="entry name" value="ZN2_CY6_FUNGAL_1"/>
    <property type="match status" value="1"/>
</dbReference>
<dbReference type="InterPro" id="IPR007219">
    <property type="entry name" value="XnlR_reg_dom"/>
</dbReference>
<comment type="caution">
    <text evidence="6">The sequence shown here is derived from an EMBL/GenBank/DDBJ whole genome shotgun (WGS) entry which is preliminary data.</text>
</comment>
<evidence type="ECO:0000256" key="1">
    <source>
        <dbReference type="ARBA" id="ARBA00004123"/>
    </source>
</evidence>
<feature type="compositionally biased region" description="Low complexity" evidence="4">
    <location>
        <begin position="914"/>
        <end position="952"/>
    </location>
</feature>
<dbReference type="InterPro" id="IPR001138">
    <property type="entry name" value="Zn2Cys6_DnaBD"/>
</dbReference>
<organism evidence="6 7">
    <name type="scientific">Meripilus lineatus</name>
    <dbReference type="NCBI Taxonomy" id="2056292"/>
    <lineage>
        <taxon>Eukaryota</taxon>
        <taxon>Fungi</taxon>
        <taxon>Dikarya</taxon>
        <taxon>Basidiomycota</taxon>
        <taxon>Agaricomycotina</taxon>
        <taxon>Agaricomycetes</taxon>
        <taxon>Polyporales</taxon>
        <taxon>Meripilaceae</taxon>
        <taxon>Meripilus</taxon>
    </lineage>
</organism>
<dbReference type="CDD" id="cd12148">
    <property type="entry name" value="fungal_TF_MHR"/>
    <property type="match status" value="1"/>
</dbReference>
<feature type="compositionally biased region" description="Polar residues" evidence="4">
    <location>
        <begin position="294"/>
        <end position="303"/>
    </location>
</feature>
<feature type="region of interest" description="Disordered" evidence="4">
    <location>
        <begin position="1"/>
        <end position="60"/>
    </location>
</feature>
<feature type="compositionally biased region" description="Low complexity" evidence="4">
    <location>
        <begin position="1"/>
        <end position="42"/>
    </location>
</feature>
<keyword evidence="2" id="KW-0479">Metal-binding</keyword>
<proteinExistence type="predicted"/>
<feature type="domain" description="Zn(2)-C6 fungal-type" evidence="5">
    <location>
        <begin position="68"/>
        <end position="99"/>
    </location>
</feature>
<gene>
    <name evidence="6" type="ORF">NLI96_g8396</name>
</gene>
<evidence type="ECO:0000313" key="6">
    <source>
        <dbReference type="EMBL" id="KAJ3480371.1"/>
    </source>
</evidence>
<dbReference type="PANTHER" id="PTHR31001">
    <property type="entry name" value="UNCHARACTERIZED TRANSCRIPTIONAL REGULATORY PROTEIN"/>
    <property type="match status" value="1"/>
</dbReference>
<evidence type="ECO:0000313" key="7">
    <source>
        <dbReference type="Proteomes" id="UP001212997"/>
    </source>
</evidence>
<dbReference type="SMART" id="SM00906">
    <property type="entry name" value="Fungal_trans"/>
    <property type="match status" value="1"/>
</dbReference>
<dbReference type="Pfam" id="PF04082">
    <property type="entry name" value="Fungal_trans"/>
    <property type="match status" value="1"/>
</dbReference>
<feature type="compositionally biased region" description="Low complexity" evidence="4">
    <location>
        <begin position="318"/>
        <end position="329"/>
    </location>
</feature>
<dbReference type="AlphaFoldDB" id="A0AAD5YGB4"/>
<dbReference type="SMART" id="SM00066">
    <property type="entry name" value="GAL4"/>
    <property type="match status" value="1"/>
</dbReference>
<reference evidence="6" key="1">
    <citation type="submission" date="2022-07" db="EMBL/GenBank/DDBJ databases">
        <title>Genome Sequence of Physisporinus lineatus.</title>
        <authorList>
            <person name="Buettner E."/>
        </authorList>
    </citation>
    <scope>NUCLEOTIDE SEQUENCE</scope>
    <source>
        <strain evidence="6">VT162</strain>
    </source>
</reference>
<keyword evidence="3" id="KW-0539">Nucleus</keyword>
<dbReference type="GO" id="GO:0000981">
    <property type="term" value="F:DNA-binding transcription factor activity, RNA polymerase II-specific"/>
    <property type="evidence" value="ECO:0007669"/>
    <property type="project" value="InterPro"/>
</dbReference>
<evidence type="ECO:0000259" key="5">
    <source>
        <dbReference type="PROSITE" id="PS50048"/>
    </source>
</evidence>
<dbReference type="Proteomes" id="UP001212997">
    <property type="component" value="Unassembled WGS sequence"/>
</dbReference>
<dbReference type="GO" id="GO:0006351">
    <property type="term" value="P:DNA-templated transcription"/>
    <property type="evidence" value="ECO:0007669"/>
    <property type="project" value="InterPro"/>
</dbReference>
<keyword evidence="7" id="KW-1185">Reference proteome</keyword>
<feature type="region of interest" description="Disordered" evidence="4">
    <location>
        <begin position="843"/>
        <end position="901"/>
    </location>
</feature>
<dbReference type="GO" id="GO:0003677">
    <property type="term" value="F:DNA binding"/>
    <property type="evidence" value="ECO:0007669"/>
    <property type="project" value="InterPro"/>
</dbReference>
<dbReference type="GO" id="GO:0005634">
    <property type="term" value="C:nucleus"/>
    <property type="evidence" value="ECO:0007669"/>
    <property type="project" value="UniProtKB-SubCell"/>
</dbReference>
<sequence>MSSLATTAENTTNASASGSGTVTGSSRDTSSSSSGKTTIGMGKDPNLNVPASNGGGKVKQTRVRQRLSCVECTKRRQKCDRKVPCGLCVSRGIPNLCRWEPFVVRPTPQRPPVISPEPSAQVAAAAAASAEATIQTLTARVAALEKALAAKQVVEETNIGIGVDASGVSSGSGSPSNGLNGVNGNGGYMHGEGQRVEMCSEQTKKYLYPYPHLPVLLPPGLPLSAPCDSGHISRPPTDPTADGPRALIDFNVQVAAVALAQLSLAPRTEYIGAGTVLCAIHKLGDPESYKYPIPNSTSMTGHVSSTTTAGSGSGSGSGASPASATTTSTNGVHQDHPARSPIRELVSHLPPREEMDNLLSSFFATRNAEYGVSETWFRCAVAKMWHHLDLRCICPTPDEYHLLNGQTGVSVSASAGGCPACQEEINPHWLALLFSILSLSPRTGKTNGGLYFSQACKARRLVDDILLASVYSTSEFAVHGGVLSCLAAVFLGAYLADRGRVSEAWKIVGNALRTAQALGLHRDPRWRRWEAMGKLECGLRVLTWWMLASFDRLYSFILGRPAMAVRGAFEMMPGRPPATHGDGSPNPNALFQREFIQLSELICDAASKLLSFENPSYAAVVDMDRRFQEYEAHIPPQLQWRAYIGKGMSPDSSSGSPSEGHLPIQERFVCYHRVILAAWYLDSLMNIHRPYLMHPPPILPVPGSSATSRSLNPSRERCIQLAMELTRTLCRFHSECTERLGSERTAPSMFSYFLFDGAVALAGALSQVPPHPQASECLDLMDHAMRALEDMANAAEGAEDGEGETAKRGIKVLAALRKAGGWDMDEGEKGELVSMIELQRQQHQQQQRVAGGREGWGGLASTTTNGYGHGGHGGHGNALPHPHPHQHSHSHPTTGYMGAIPFLNSPDQGYFHFPSSNSSSDISSSSSTPLPATSTTLSTASSSFSSPPSSTPMFLDDDFGPLPTLGPQKYYSSATPSHNAPTRTVQNMLPYEVLQGVQPSSNGRISEFDLDWARLAGMENWYSGVTIFDGSV</sequence>
<protein>
    <recommendedName>
        <fullName evidence="5">Zn(2)-C6 fungal-type domain-containing protein</fullName>
    </recommendedName>
</protein>
<evidence type="ECO:0000256" key="3">
    <source>
        <dbReference type="ARBA" id="ARBA00023242"/>
    </source>
</evidence>
<feature type="region of interest" description="Disordered" evidence="4">
    <location>
        <begin position="914"/>
        <end position="955"/>
    </location>
</feature>
<dbReference type="PROSITE" id="PS50048">
    <property type="entry name" value="ZN2_CY6_FUNGAL_2"/>
    <property type="match status" value="1"/>
</dbReference>
<dbReference type="SUPFAM" id="SSF57701">
    <property type="entry name" value="Zn2/Cys6 DNA-binding domain"/>
    <property type="match status" value="1"/>
</dbReference>
<dbReference type="Gene3D" id="4.10.240.10">
    <property type="entry name" value="Zn(2)-C6 fungal-type DNA-binding domain"/>
    <property type="match status" value="1"/>
</dbReference>
<name>A0AAD5YGB4_9APHY</name>
<accession>A0AAD5YGB4</accession>
<feature type="region of interest" description="Disordered" evidence="4">
    <location>
        <begin position="294"/>
        <end position="339"/>
    </location>
</feature>
<comment type="subcellular location">
    <subcellularLocation>
        <location evidence="1">Nucleus</location>
    </subcellularLocation>
</comment>
<feature type="compositionally biased region" description="Gly residues" evidence="4">
    <location>
        <begin position="867"/>
        <end position="876"/>
    </location>
</feature>
<dbReference type="InterPro" id="IPR036864">
    <property type="entry name" value="Zn2-C6_fun-type_DNA-bd_sf"/>
</dbReference>
<dbReference type="EMBL" id="JANAWD010000379">
    <property type="protein sequence ID" value="KAJ3480371.1"/>
    <property type="molecule type" value="Genomic_DNA"/>
</dbReference>